<protein>
    <recommendedName>
        <fullName evidence="4">Ig-like domain-containing protein</fullName>
    </recommendedName>
</protein>
<name>A0A3S1B3V9_ELYCH</name>
<proteinExistence type="predicted"/>
<keyword evidence="3" id="KW-1185">Reference proteome</keyword>
<keyword evidence="1" id="KW-0812">Transmembrane</keyword>
<evidence type="ECO:0008006" key="4">
    <source>
        <dbReference type="Google" id="ProtNLM"/>
    </source>
</evidence>
<accession>A0A3S1B3V9</accession>
<dbReference type="AlphaFoldDB" id="A0A3S1B3V9"/>
<organism evidence="2 3">
    <name type="scientific">Elysia chlorotica</name>
    <name type="common">Eastern emerald elysia</name>
    <name type="synonym">Sea slug</name>
    <dbReference type="NCBI Taxonomy" id="188477"/>
    <lineage>
        <taxon>Eukaryota</taxon>
        <taxon>Metazoa</taxon>
        <taxon>Spiralia</taxon>
        <taxon>Lophotrochozoa</taxon>
        <taxon>Mollusca</taxon>
        <taxon>Gastropoda</taxon>
        <taxon>Heterobranchia</taxon>
        <taxon>Euthyneura</taxon>
        <taxon>Panpulmonata</taxon>
        <taxon>Sacoglossa</taxon>
        <taxon>Placobranchoidea</taxon>
        <taxon>Plakobranchidae</taxon>
        <taxon>Elysia</taxon>
    </lineage>
</organism>
<keyword evidence="1" id="KW-0472">Membrane</keyword>
<evidence type="ECO:0000313" key="2">
    <source>
        <dbReference type="EMBL" id="RUS74379.1"/>
    </source>
</evidence>
<dbReference type="OrthoDB" id="6084619at2759"/>
<keyword evidence="1" id="KW-1133">Transmembrane helix</keyword>
<dbReference type="Proteomes" id="UP000271974">
    <property type="component" value="Unassembled WGS sequence"/>
</dbReference>
<evidence type="ECO:0000256" key="1">
    <source>
        <dbReference type="SAM" id="Phobius"/>
    </source>
</evidence>
<reference evidence="2 3" key="1">
    <citation type="submission" date="2019-01" db="EMBL/GenBank/DDBJ databases">
        <title>A draft genome assembly of the solar-powered sea slug Elysia chlorotica.</title>
        <authorList>
            <person name="Cai H."/>
            <person name="Li Q."/>
            <person name="Fang X."/>
            <person name="Li J."/>
            <person name="Curtis N.E."/>
            <person name="Altenburger A."/>
            <person name="Shibata T."/>
            <person name="Feng M."/>
            <person name="Maeda T."/>
            <person name="Schwartz J.A."/>
            <person name="Shigenobu S."/>
            <person name="Lundholm N."/>
            <person name="Nishiyama T."/>
            <person name="Yang H."/>
            <person name="Hasebe M."/>
            <person name="Li S."/>
            <person name="Pierce S.K."/>
            <person name="Wang J."/>
        </authorList>
    </citation>
    <scope>NUCLEOTIDE SEQUENCE [LARGE SCALE GENOMIC DNA]</scope>
    <source>
        <strain evidence="2">EC2010</strain>
        <tissue evidence="2">Whole organism of an adult</tissue>
    </source>
</reference>
<feature type="transmembrane region" description="Helical" evidence="1">
    <location>
        <begin position="133"/>
        <end position="155"/>
    </location>
</feature>
<sequence>MNGYLRVINALEIFKRPDSVIKVMSNSTRPVDISVKAKGDACCMIDVLYYFNQTSVALTQYTLSNPPFRRNSTTGELSFDPSSIPKEDLEKWVGDYKCRVSNKHESKVFDFIIVTEESNRQPITAAEASTGLWWIYILLGVLAIAIVFVVVIVIYKSNYPGETYQLEKTELKHHLNPEEDLLNQSFQEI</sequence>
<gene>
    <name evidence="2" type="ORF">EGW08_017860</name>
</gene>
<dbReference type="EMBL" id="RQTK01000836">
    <property type="protein sequence ID" value="RUS74379.1"/>
    <property type="molecule type" value="Genomic_DNA"/>
</dbReference>
<comment type="caution">
    <text evidence="2">The sequence shown here is derived from an EMBL/GenBank/DDBJ whole genome shotgun (WGS) entry which is preliminary data.</text>
</comment>
<evidence type="ECO:0000313" key="3">
    <source>
        <dbReference type="Proteomes" id="UP000271974"/>
    </source>
</evidence>